<dbReference type="HOGENOM" id="CLU_1203151_0_0_6"/>
<reference evidence="2 3" key="2">
    <citation type="journal article" date="2009" name="PLoS ONE">
        <title>The photosynthetic apparatus and its regulation in the aerobic gammaproteobacterium Congregibacter litoralis gen. nov., sp. nov.</title>
        <authorList>
            <person name="Spring S."/>
            <person name="Lunsdorf H."/>
            <person name="Fuchs B.M."/>
            <person name="Tindall B.J."/>
        </authorList>
    </citation>
    <scope>NUCLEOTIDE SEQUENCE [LARGE SCALE GENOMIC DNA]</scope>
    <source>
        <strain evidence="2">KT71</strain>
    </source>
</reference>
<evidence type="ECO:0000313" key="3">
    <source>
        <dbReference type="Proteomes" id="UP000019205"/>
    </source>
</evidence>
<name>A4A9W2_9GAMM</name>
<comment type="caution">
    <text evidence="2">The sequence shown here is derived from an EMBL/GenBank/DDBJ whole genome shotgun (WGS) entry which is preliminary data.</text>
</comment>
<keyword evidence="3" id="KW-1185">Reference proteome</keyword>
<dbReference type="AlphaFoldDB" id="A4A9W2"/>
<protein>
    <submittedName>
        <fullName evidence="2">Uncharacterized protein</fullName>
    </submittedName>
</protein>
<dbReference type="OrthoDB" id="5611127at2"/>
<accession>A4A9W2</accession>
<dbReference type="STRING" id="314285.KT71_07864"/>
<feature type="region of interest" description="Disordered" evidence="1">
    <location>
        <begin position="1"/>
        <end position="54"/>
    </location>
</feature>
<dbReference type="Proteomes" id="UP000019205">
    <property type="component" value="Chromosome"/>
</dbReference>
<evidence type="ECO:0000256" key="1">
    <source>
        <dbReference type="SAM" id="MobiDB-lite"/>
    </source>
</evidence>
<evidence type="ECO:0000313" key="2">
    <source>
        <dbReference type="EMBL" id="EAQ97279.2"/>
    </source>
</evidence>
<dbReference type="RefSeq" id="WP_023660294.1">
    <property type="nucleotide sequence ID" value="NZ_CM002299.1"/>
</dbReference>
<gene>
    <name evidence="2" type="ORF">KT71_07864</name>
</gene>
<sequence>MFAALPARSETSDSDEVQRQTAVSPAEAPADAPQLKESSVAPQEEGEEKHWVDSSHEYATNRAQDLVQWMDDFFGAPVRDAERADSFVRAIFLDDWDQRDGHDLKVRLRGQVDLPKISERIDLVFSGEESEQTLTEEERAQENDVGVRFNFRDSRRTRLDATLSVRSGPALLPGVRFRYQQPLTDNSWARVTQRLQYHTEDGYRSLTNFEANRILDDKSLIRWGGEGALS</sequence>
<organism evidence="2 3">
    <name type="scientific">Congregibacter litoralis KT71</name>
    <dbReference type="NCBI Taxonomy" id="314285"/>
    <lineage>
        <taxon>Bacteria</taxon>
        <taxon>Pseudomonadati</taxon>
        <taxon>Pseudomonadota</taxon>
        <taxon>Gammaproteobacteria</taxon>
        <taxon>Cellvibrionales</taxon>
        <taxon>Halieaceae</taxon>
        <taxon>Congregibacter</taxon>
    </lineage>
</organism>
<proteinExistence type="predicted"/>
<dbReference type="EMBL" id="AAOA02000004">
    <property type="protein sequence ID" value="EAQ97279.2"/>
    <property type="molecule type" value="Genomic_DNA"/>
</dbReference>
<reference evidence="2 3" key="1">
    <citation type="journal article" date="2007" name="Proc. Natl. Acad. Sci. U.S.A.">
        <title>Characterization of a marine gammaproteobacterium capable of aerobic anoxygenic photosynthesis.</title>
        <authorList>
            <person name="Fuchs B.M."/>
            <person name="Spring S."/>
            <person name="Teeling H."/>
            <person name="Quast C."/>
            <person name="Wulf J."/>
            <person name="Schattenhofer M."/>
            <person name="Yan S."/>
            <person name="Ferriera S."/>
            <person name="Johnson J."/>
            <person name="Glockner F.O."/>
            <person name="Amann R."/>
        </authorList>
    </citation>
    <scope>NUCLEOTIDE SEQUENCE [LARGE SCALE GENOMIC DNA]</scope>
    <source>
        <strain evidence="2">KT71</strain>
    </source>
</reference>